<dbReference type="AlphaFoldDB" id="A0AAV7HNE2"/>
<protein>
    <submittedName>
        <fullName evidence="1">Uncharacterized protein</fullName>
    </submittedName>
</protein>
<name>A0AAV7HNE2_DENCH</name>
<dbReference type="Proteomes" id="UP000775213">
    <property type="component" value="Unassembled WGS sequence"/>
</dbReference>
<proteinExistence type="predicted"/>
<gene>
    <name evidence="1" type="ORF">IEQ34_000364</name>
</gene>
<evidence type="ECO:0000313" key="2">
    <source>
        <dbReference type="Proteomes" id="UP000775213"/>
    </source>
</evidence>
<organism evidence="1 2">
    <name type="scientific">Dendrobium chrysotoxum</name>
    <name type="common">Orchid</name>
    <dbReference type="NCBI Taxonomy" id="161865"/>
    <lineage>
        <taxon>Eukaryota</taxon>
        <taxon>Viridiplantae</taxon>
        <taxon>Streptophyta</taxon>
        <taxon>Embryophyta</taxon>
        <taxon>Tracheophyta</taxon>
        <taxon>Spermatophyta</taxon>
        <taxon>Magnoliopsida</taxon>
        <taxon>Liliopsida</taxon>
        <taxon>Asparagales</taxon>
        <taxon>Orchidaceae</taxon>
        <taxon>Epidendroideae</taxon>
        <taxon>Malaxideae</taxon>
        <taxon>Dendrobiinae</taxon>
        <taxon>Dendrobium</taxon>
    </lineage>
</organism>
<comment type="caution">
    <text evidence="1">The sequence shown here is derived from an EMBL/GenBank/DDBJ whole genome shotgun (WGS) entry which is preliminary data.</text>
</comment>
<accession>A0AAV7HNE2</accession>
<dbReference type="EMBL" id="JAGFBR010000001">
    <property type="protein sequence ID" value="KAH0470641.1"/>
    <property type="molecule type" value="Genomic_DNA"/>
</dbReference>
<sequence length="352" mass="40033">MTSQNPSNLEQKTHGIILRTSSTFIGRYAYIPLPHTFSTDATSDLHNVIADSLANAPHFPYITIIDSVSSNILYLTYHSFPILFHVYNLIYRSHFSFPFPYFVTFVNAAILIHDSTHFKVLVVCTNEHPNLSFGKVGSNLTGPLIFYLYTFERENWSLLSYDFSLSSHNLLPNRRKPAHVSEDIIYLDLTNHFLISYGYSKERIELIPKPVTIWKQLSMKLAETTRYVGSRGKLHFVKINLMQIEVHKEIELTKGLWMLVVVGKVGCNWGKFVGIHPDDEGLILVRSTDTDAILMVDIQRDFSCVVVDGKGPNCGPACFRYRMNNALEASTFEGVQHSTCGILHPHHIIEEP</sequence>
<evidence type="ECO:0000313" key="1">
    <source>
        <dbReference type="EMBL" id="KAH0470641.1"/>
    </source>
</evidence>
<keyword evidence="2" id="KW-1185">Reference proteome</keyword>
<reference evidence="1 2" key="1">
    <citation type="journal article" date="2021" name="Hortic Res">
        <title>Chromosome-scale assembly of the Dendrobium chrysotoxum genome enhances the understanding of orchid evolution.</title>
        <authorList>
            <person name="Zhang Y."/>
            <person name="Zhang G.Q."/>
            <person name="Zhang D."/>
            <person name="Liu X.D."/>
            <person name="Xu X.Y."/>
            <person name="Sun W.H."/>
            <person name="Yu X."/>
            <person name="Zhu X."/>
            <person name="Wang Z.W."/>
            <person name="Zhao X."/>
            <person name="Zhong W.Y."/>
            <person name="Chen H."/>
            <person name="Yin W.L."/>
            <person name="Huang T."/>
            <person name="Niu S.C."/>
            <person name="Liu Z.J."/>
        </authorList>
    </citation>
    <scope>NUCLEOTIDE SEQUENCE [LARGE SCALE GENOMIC DNA]</scope>
    <source>
        <strain evidence="1">Lindl</strain>
    </source>
</reference>